<protein>
    <submittedName>
        <fullName evidence="2">(-)-isopiperitenol/(-)-carveol dehydrogenase, mitochondrial</fullName>
    </submittedName>
</protein>
<keyword evidence="1" id="KW-0175">Coiled coil</keyword>
<evidence type="ECO:0000313" key="3">
    <source>
        <dbReference type="Proteomes" id="UP000594638"/>
    </source>
</evidence>
<dbReference type="Gramene" id="OE9A033370T1">
    <property type="protein sequence ID" value="OE9A033370C1"/>
    <property type="gene ID" value="OE9A033370"/>
</dbReference>
<evidence type="ECO:0000256" key="1">
    <source>
        <dbReference type="SAM" id="Coils"/>
    </source>
</evidence>
<comment type="caution">
    <text evidence="2">The sequence shown here is derived from an EMBL/GenBank/DDBJ whole genome shotgun (WGS) entry which is preliminary data.</text>
</comment>
<proteinExistence type="predicted"/>
<accession>A0A8S0UMZ8</accession>
<name>A0A8S0UMZ8_OLEEU</name>
<organism evidence="2 3">
    <name type="scientific">Olea europaea subsp. europaea</name>
    <dbReference type="NCBI Taxonomy" id="158383"/>
    <lineage>
        <taxon>Eukaryota</taxon>
        <taxon>Viridiplantae</taxon>
        <taxon>Streptophyta</taxon>
        <taxon>Embryophyta</taxon>
        <taxon>Tracheophyta</taxon>
        <taxon>Spermatophyta</taxon>
        <taxon>Magnoliopsida</taxon>
        <taxon>eudicotyledons</taxon>
        <taxon>Gunneridae</taxon>
        <taxon>Pentapetalae</taxon>
        <taxon>asterids</taxon>
        <taxon>lamiids</taxon>
        <taxon>Lamiales</taxon>
        <taxon>Oleaceae</taxon>
        <taxon>Oleeae</taxon>
        <taxon>Olea</taxon>
    </lineage>
</organism>
<dbReference type="EMBL" id="CACTIH010009028">
    <property type="protein sequence ID" value="CAA3019628.1"/>
    <property type="molecule type" value="Genomic_DNA"/>
</dbReference>
<dbReference type="AlphaFoldDB" id="A0A8S0UMZ8"/>
<sequence length="86" mass="9442">MILGEGIGKGLINRAFGEMEKGKWIEGASQIELEVGSIKWLGLEEKLTNLESENKVLRQQALAMAQNNKLLSSISRSKTNVDLPST</sequence>
<evidence type="ECO:0000313" key="2">
    <source>
        <dbReference type="EMBL" id="CAA3019628.1"/>
    </source>
</evidence>
<dbReference type="OrthoDB" id="1749838at2759"/>
<reference evidence="2 3" key="1">
    <citation type="submission" date="2019-12" db="EMBL/GenBank/DDBJ databases">
        <authorList>
            <person name="Alioto T."/>
            <person name="Alioto T."/>
            <person name="Gomez Garrido J."/>
        </authorList>
    </citation>
    <scope>NUCLEOTIDE SEQUENCE [LARGE SCALE GENOMIC DNA]</scope>
</reference>
<gene>
    <name evidence="2" type="ORF">OLEA9_A033370</name>
</gene>
<feature type="coiled-coil region" evidence="1">
    <location>
        <begin position="40"/>
        <end position="67"/>
    </location>
</feature>
<dbReference type="Proteomes" id="UP000594638">
    <property type="component" value="Unassembled WGS sequence"/>
</dbReference>
<keyword evidence="3" id="KW-1185">Reference proteome</keyword>